<dbReference type="Proteomes" id="UP000002489">
    <property type="component" value="Unassembled WGS sequence"/>
</dbReference>
<sequence>MAELAAIALAGNILQFLEVGIKLTRTATRAYQSTDGFIKEDRDFLADTERSRKLACLIQQNQWTPEEHYESRLDDSLMETANICEAYASELVTLLDSMRLKSGGFRGLQSIKISMLRQFKARDVRNLEVKMIAARDNLMLALISTSYVQQSSALSAIRQLKQQGAVLEANTTSKLESIENLIQGVASIDSDGATTMITHLDNLATEAKQVKRQHKLLKTLRFPTIRQRHSAIMEHHKATFQWIFTSTETGFGEWLESGGGFFWVKGCQDEYTAGKQRYTGTFEELLAPLRVLASSPSIKLYREVDDPAYAITMQSQPLSKERYKRIHQRAKTRLNARCRDLLYVTKNTGEAVFLYQVDFVHRTARDFFLDTGVIDKIIQQRPTQDFNPHLSLCKVMLALTKALTNFQSISTFVADLMYYARTIEDMYGQPDLYRDTPISFGSLTEMFGILDELARVNTERSVTPDVHLLDNLEHLSKDYFKKPRLNNVLAPAVQAGLLLYVEDRLRRHPSELQLNTGRPLLDYALRPGNTAPILRSPSETVPIIPILKLLLHLGANPNARVDMYDGKTTWGCFLETCQQHAARKRSPEEVEKIAAALELMIDYGARVGGHFGRLTFMELLDEINLPPHWANRIQEMTENKYEKQSLLSSITSWLQWK</sequence>
<protein>
    <recommendedName>
        <fullName evidence="1">DUF7791 domain-containing protein</fullName>
    </recommendedName>
</protein>
<evidence type="ECO:0000259" key="1">
    <source>
        <dbReference type="Pfam" id="PF25053"/>
    </source>
</evidence>
<organism evidence="2 3">
    <name type="scientific">Fusarium oxysporum (strain Fo5176)</name>
    <name type="common">Fusarium vascular wilt</name>
    <dbReference type="NCBI Taxonomy" id="660025"/>
    <lineage>
        <taxon>Eukaryota</taxon>
        <taxon>Fungi</taxon>
        <taxon>Dikarya</taxon>
        <taxon>Ascomycota</taxon>
        <taxon>Pezizomycotina</taxon>
        <taxon>Sordariomycetes</taxon>
        <taxon>Hypocreomycetidae</taxon>
        <taxon>Hypocreales</taxon>
        <taxon>Nectriaceae</taxon>
        <taxon>Fusarium</taxon>
        <taxon>Fusarium oxysporum species complex</taxon>
    </lineage>
</organism>
<reference evidence="3" key="1">
    <citation type="journal article" date="2012" name="Mol. Plant Microbe Interact.">
        <title>A highly conserved effector in Fusarium oxysporum is required for full virulence on Arabidopsis.</title>
        <authorList>
            <person name="Thatcher L.F."/>
            <person name="Gardiner D.M."/>
            <person name="Kazan K."/>
            <person name="Manners J."/>
        </authorList>
    </citation>
    <scope>NUCLEOTIDE SEQUENCE [LARGE SCALE GENOMIC DNA]</scope>
    <source>
        <strain evidence="3">Fo5176</strain>
    </source>
</reference>
<dbReference type="PANTHER" id="PTHR10039:SF5">
    <property type="entry name" value="NACHT DOMAIN-CONTAINING PROTEIN"/>
    <property type="match status" value="1"/>
</dbReference>
<proteinExistence type="predicted"/>
<evidence type="ECO:0000313" key="3">
    <source>
        <dbReference type="Proteomes" id="UP000002489"/>
    </source>
</evidence>
<dbReference type="InterPro" id="IPR056693">
    <property type="entry name" value="DUF7791"/>
</dbReference>
<name>A0A0C4DJ56_FUSOF</name>
<feature type="domain" description="DUF7791" evidence="1">
    <location>
        <begin position="303"/>
        <end position="406"/>
    </location>
</feature>
<accession>A0A0C4DJ56</accession>
<dbReference type="PANTHER" id="PTHR10039">
    <property type="entry name" value="AMELOGENIN"/>
    <property type="match status" value="1"/>
</dbReference>
<reference evidence="2" key="2">
    <citation type="submission" date="2025-08" db="UniProtKB">
        <authorList>
            <consortium name="EnsemblFungi"/>
        </authorList>
    </citation>
    <scope>IDENTIFICATION</scope>
    <source>
        <strain evidence="2">4287 / CBS 123668 / FGSC 9935 / NRRL 34936</strain>
    </source>
</reference>
<evidence type="ECO:0000313" key="2">
    <source>
        <dbReference type="EnsemblFungi" id="FOXG_17494P0"/>
    </source>
</evidence>
<dbReference type="AlphaFoldDB" id="A0A0C4DJ56"/>
<dbReference type="Pfam" id="PF25053">
    <property type="entry name" value="DUF7791"/>
    <property type="match status" value="1"/>
</dbReference>
<dbReference type="EnsemblFungi" id="FOXG_17494T0">
    <property type="protein sequence ID" value="FOXG_17494P0"/>
    <property type="gene ID" value="FOXG_17494"/>
</dbReference>